<dbReference type="GO" id="GO:0005506">
    <property type="term" value="F:iron ion binding"/>
    <property type="evidence" value="ECO:0007669"/>
    <property type="project" value="InterPro"/>
</dbReference>
<evidence type="ECO:0000256" key="5">
    <source>
        <dbReference type="ARBA" id="ARBA00023004"/>
    </source>
</evidence>
<sequence>MFEGFSNDVIGRSAFGRKLSDSENGKNFLDAMADLAELLGMINIGDFIPWLGWIGRVNGADKRLEETAEKIDQVIESVIKEWLHEKGLEEQSGQHFLDILLDISKDVSIDRDSLKAIILLLLADLVRKFDWKLANGVEPKDLDMRESPGMTVHRAVPLLALASPAT</sequence>
<proteinExistence type="inferred from homology"/>
<protein>
    <submittedName>
        <fullName evidence="6">Uncharacterized protein</fullName>
    </submittedName>
</protein>
<comment type="similarity">
    <text evidence="2">Belongs to the cytochrome P450 family.</text>
</comment>
<dbReference type="PANTHER" id="PTHR47955:SF15">
    <property type="entry name" value="CYTOCHROME P450 71A2-LIKE"/>
    <property type="match status" value="1"/>
</dbReference>
<dbReference type="GO" id="GO:0016705">
    <property type="term" value="F:oxidoreductase activity, acting on paired donors, with incorporation or reduction of molecular oxygen"/>
    <property type="evidence" value="ECO:0007669"/>
    <property type="project" value="InterPro"/>
</dbReference>
<evidence type="ECO:0000256" key="4">
    <source>
        <dbReference type="ARBA" id="ARBA00022723"/>
    </source>
</evidence>
<gene>
    <name evidence="6" type="ORF">SASPL_134107</name>
</gene>
<organism evidence="6">
    <name type="scientific">Salvia splendens</name>
    <name type="common">Scarlet sage</name>
    <dbReference type="NCBI Taxonomy" id="180675"/>
    <lineage>
        <taxon>Eukaryota</taxon>
        <taxon>Viridiplantae</taxon>
        <taxon>Streptophyta</taxon>
        <taxon>Embryophyta</taxon>
        <taxon>Tracheophyta</taxon>
        <taxon>Spermatophyta</taxon>
        <taxon>Magnoliopsida</taxon>
        <taxon>eudicotyledons</taxon>
        <taxon>Gunneridae</taxon>
        <taxon>Pentapetalae</taxon>
        <taxon>asterids</taxon>
        <taxon>lamiids</taxon>
        <taxon>Lamiales</taxon>
        <taxon>Lamiaceae</taxon>
        <taxon>Nepetoideae</taxon>
        <taxon>Mentheae</taxon>
        <taxon>Salviinae</taxon>
        <taxon>Salvia</taxon>
        <taxon>Salvia subgen. Calosphace</taxon>
        <taxon>core Calosphace</taxon>
    </lineage>
</organism>
<dbReference type="InterPro" id="IPR036396">
    <property type="entry name" value="Cyt_P450_sf"/>
</dbReference>
<dbReference type="GO" id="GO:0020037">
    <property type="term" value="F:heme binding"/>
    <property type="evidence" value="ECO:0007669"/>
    <property type="project" value="InterPro"/>
</dbReference>
<dbReference type="EMBL" id="PNBA02000012">
    <property type="protein sequence ID" value="KAG6406503.1"/>
    <property type="molecule type" value="Genomic_DNA"/>
</dbReference>
<keyword evidence="7" id="KW-1185">Reference proteome</keyword>
<evidence type="ECO:0000256" key="1">
    <source>
        <dbReference type="ARBA" id="ARBA00001971"/>
    </source>
</evidence>
<dbReference type="SUPFAM" id="SSF48264">
    <property type="entry name" value="Cytochrome P450"/>
    <property type="match status" value="1"/>
</dbReference>
<evidence type="ECO:0000313" key="7">
    <source>
        <dbReference type="Proteomes" id="UP000298416"/>
    </source>
</evidence>
<keyword evidence="4" id="KW-0479">Metal-binding</keyword>
<comment type="caution">
    <text evidence="6">The sequence shown here is derived from an EMBL/GenBank/DDBJ whole genome shotgun (WGS) entry which is preliminary data.</text>
</comment>
<evidence type="ECO:0000256" key="3">
    <source>
        <dbReference type="ARBA" id="ARBA00022617"/>
    </source>
</evidence>
<name>A0A8X8X6B5_SALSN</name>
<reference evidence="6" key="1">
    <citation type="submission" date="2018-01" db="EMBL/GenBank/DDBJ databases">
        <authorList>
            <person name="Mao J.F."/>
        </authorList>
    </citation>
    <scope>NUCLEOTIDE SEQUENCE</scope>
    <source>
        <strain evidence="6">Huo1</strain>
        <tissue evidence="6">Leaf</tissue>
    </source>
</reference>
<evidence type="ECO:0000313" key="6">
    <source>
        <dbReference type="EMBL" id="KAG6406503.1"/>
    </source>
</evidence>
<dbReference type="AlphaFoldDB" id="A0A8X8X6B5"/>
<dbReference type="PANTHER" id="PTHR47955">
    <property type="entry name" value="CYTOCHROME P450 FAMILY 71 PROTEIN"/>
    <property type="match status" value="1"/>
</dbReference>
<comment type="cofactor">
    <cofactor evidence="1">
        <name>heme</name>
        <dbReference type="ChEBI" id="CHEBI:30413"/>
    </cofactor>
</comment>
<reference evidence="6" key="2">
    <citation type="submission" date="2020-08" db="EMBL/GenBank/DDBJ databases">
        <title>Plant Genome Project.</title>
        <authorList>
            <person name="Zhang R.-G."/>
        </authorList>
    </citation>
    <scope>NUCLEOTIDE SEQUENCE</scope>
    <source>
        <strain evidence="6">Huo1</strain>
        <tissue evidence="6">Leaf</tissue>
    </source>
</reference>
<evidence type="ECO:0000256" key="2">
    <source>
        <dbReference type="ARBA" id="ARBA00010617"/>
    </source>
</evidence>
<dbReference type="Gene3D" id="1.10.630.10">
    <property type="entry name" value="Cytochrome P450"/>
    <property type="match status" value="1"/>
</dbReference>
<keyword evidence="5" id="KW-0408">Iron</keyword>
<dbReference type="Proteomes" id="UP000298416">
    <property type="component" value="Unassembled WGS sequence"/>
</dbReference>
<dbReference type="GO" id="GO:0004497">
    <property type="term" value="F:monooxygenase activity"/>
    <property type="evidence" value="ECO:0007669"/>
    <property type="project" value="InterPro"/>
</dbReference>
<accession>A0A8X8X6B5</accession>
<keyword evidence="3" id="KW-0349">Heme</keyword>